<dbReference type="RefSeq" id="WP_239039553.1">
    <property type="nucleotide sequence ID" value="NZ_BAAAEY010000001.1"/>
</dbReference>
<dbReference type="SUPFAM" id="SSF51905">
    <property type="entry name" value="FAD/NAD(P)-binding domain"/>
    <property type="match status" value="1"/>
</dbReference>
<sequence>MFADERIAVIGAGLAGCLVARQLADRGGMPEVFEKSRGTGGRLAAARLGGASADLGAALIDSKAAMHLLDARAQLPLEQWPHKRSDMKLMTCAEEEGWVPMPRASSLTRALLEGVPLYTETRIVALEEHNQGGWWLHTEAGETKGPYTRVVLAVPAPQAVPLLAASDPLQRAASSARMTPSWVSLLELPERPVKLAEVDVLEGDHPILARICRDSSKPGRSGEIWQLQANTRWSEQYVDADPGWVGQQLIGALSALLGESVKPDALRVHRWLYSNVESSQKIRPVSSCGSLAVCGDWVCGQGILAAVESANLLIRALETND</sequence>
<gene>
    <name evidence="2" type="ORF">SAMN04487964_10222</name>
</gene>
<evidence type="ECO:0000313" key="2">
    <source>
        <dbReference type="EMBL" id="SMR71320.1"/>
    </source>
</evidence>
<organism evidence="2 3">
    <name type="scientific">Marinobacterium sediminicola</name>
    <dbReference type="NCBI Taxonomy" id="518898"/>
    <lineage>
        <taxon>Bacteria</taxon>
        <taxon>Pseudomonadati</taxon>
        <taxon>Pseudomonadota</taxon>
        <taxon>Gammaproteobacteria</taxon>
        <taxon>Oceanospirillales</taxon>
        <taxon>Oceanospirillaceae</taxon>
        <taxon>Marinobacterium</taxon>
    </lineage>
</organism>
<dbReference type="PROSITE" id="PS51257">
    <property type="entry name" value="PROKAR_LIPOPROTEIN"/>
    <property type="match status" value="1"/>
</dbReference>
<dbReference type="Gene3D" id="3.90.660.10">
    <property type="match status" value="1"/>
</dbReference>
<dbReference type="EMBL" id="FXWV01000002">
    <property type="protein sequence ID" value="SMR71320.1"/>
    <property type="molecule type" value="Genomic_DNA"/>
</dbReference>
<dbReference type="Gene3D" id="3.50.50.60">
    <property type="entry name" value="FAD/NAD(P)-binding domain"/>
    <property type="match status" value="1"/>
</dbReference>
<dbReference type="Proteomes" id="UP001159257">
    <property type="component" value="Unassembled WGS sequence"/>
</dbReference>
<keyword evidence="3" id="KW-1185">Reference proteome</keyword>
<dbReference type="Pfam" id="PF01593">
    <property type="entry name" value="Amino_oxidase"/>
    <property type="match status" value="1"/>
</dbReference>
<accession>A0ABY1RWW5</accession>
<feature type="domain" description="Amine oxidase" evidence="1">
    <location>
        <begin position="104"/>
        <end position="284"/>
    </location>
</feature>
<evidence type="ECO:0000259" key="1">
    <source>
        <dbReference type="Pfam" id="PF01593"/>
    </source>
</evidence>
<dbReference type="Pfam" id="PF13450">
    <property type="entry name" value="NAD_binding_8"/>
    <property type="match status" value="1"/>
</dbReference>
<comment type="caution">
    <text evidence="2">The sequence shown here is derived from an EMBL/GenBank/DDBJ whole genome shotgun (WGS) entry which is preliminary data.</text>
</comment>
<dbReference type="InterPro" id="IPR002937">
    <property type="entry name" value="Amino_oxidase"/>
</dbReference>
<dbReference type="PANTHER" id="PTHR16128">
    <property type="entry name" value="FAD/NAD(P)-BINDING OXIDOREDUCTASE FAMILY PROTEIN"/>
    <property type="match status" value="1"/>
</dbReference>
<name>A0ABY1RWW5_9GAMM</name>
<reference evidence="2 3" key="1">
    <citation type="submission" date="2017-05" db="EMBL/GenBank/DDBJ databases">
        <authorList>
            <person name="Varghese N."/>
            <person name="Submissions S."/>
        </authorList>
    </citation>
    <scope>NUCLEOTIDE SEQUENCE [LARGE SCALE GENOMIC DNA]</scope>
    <source>
        <strain evidence="2 3">CGMCC 1.7287</strain>
    </source>
</reference>
<dbReference type="PANTHER" id="PTHR16128:SF5">
    <property type="entry name" value="FAD_NAD(P)-BINDING OXIDOREDUCTASE FAMILY PROTEIN"/>
    <property type="match status" value="1"/>
</dbReference>
<evidence type="ECO:0000313" key="3">
    <source>
        <dbReference type="Proteomes" id="UP001159257"/>
    </source>
</evidence>
<proteinExistence type="predicted"/>
<dbReference type="InterPro" id="IPR036188">
    <property type="entry name" value="FAD/NAD-bd_sf"/>
</dbReference>
<protein>
    <recommendedName>
        <fullName evidence="1">Amine oxidase domain-containing protein</fullName>
    </recommendedName>
</protein>